<name>A0ABM8ZRJ9_9VIBR</name>
<keyword evidence="5" id="KW-0812">Transmembrane</keyword>
<evidence type="ECO:0000256" key="8">
    <source>
        <dbReference type="ARBA" id="ARBA00023136"/>
    </source>
</evidence>
<dbReference type="EMBL" id="CAKLDI010000001">
    <property type="protein sequence ID" value="CAH0532512.1"/>
    <property type="molecule type" value="Genomic_DNA"/>
</dbReference>
<gene>
    <name evidence="15" type="primary">yhcB</name>
    <name evidence="15" type="ORF">VST7929_00342</name>
</gene>
<evidence type="ECO:0000256" key="1">
    <source>
        <dbReference type="ARBA" id="ARBA00004377"/>
    </source>
</evidence>
<feature type="region of interest" description="Disordered" evidence="14">
    <location>
        <begin position="110"/>
        <end position="139"/>
    </location>
</feature>
<accession>A0ABM8ZRJ9</accession>
<evidence type="ECO:0000256" key="5">
    <source>
        <dbReference type="ARBA" id="ARBA00022692"/>
    </source>
</evidence>
<evidence type="ECO:0000256" key="11">
    <source>
        <dbReference type="ARBA" id="ARBA00035703"/>
    </source>
</evidence>
<keyword evidence="4" id="KW-0132">Cell division</keyword>
<evidence type="ECO:0000256" key="14">
    <source>
        <dbReference type="SAM" id="MobiDB-lite"/>
    </source>
</evidence>
<evidence type="ECO:0000256" key="2">
    <source>
        <dbReference type="ARBA" id="ARBA00022475"/>
    </source>
</evidence>
<dbReference type="PIRSF" id="PIRSF006318">
    <property type="entry name" value="YhcB"/>
    <property type="match status" value="1"/>
</dbReference>
<dbReference type="InterPro" id="IPR009386">
    <property type="entry name" value="ZapG-like"/>
</dbReference>
<keyword evidence="6" id="KW-0133">Cell shape</keyword>
<proteinExistence type="inferred from homology"/>
<dbReference type="RefSeq" id="WP_237464437.1">
    <property type="nucleotide sequence ID" value="NZ_CAKLDI010000001.1"/>
</dbReference>
<organism evidence="15 16">
    <name type="scientific">Vibrio stylophorae</name>
    <dbReference type="NCBI Taxonomy" id="659351"/>
    <lineage>
        <taxon>Bacteria</taxon>
        <taxon>Pseudomonadati</taxon>
        <taxon>Pseudomonadota</taxon>
        <taxon>Gammaproteobacteria</taxon>
        <taxon>Vibrionales</taxon>
        <taxon>Vibrionaceae</taxon>
        <taxon>Vibrio</taxon>
    </lineage>
</organism>
<dbReference type="Proteomes" id="UP000838672">
    <property type="component" value="Unassembled WGS sequence"/>
</dbReference>
<comment type="subcellular location">
    <subcellularLocation>
        <location evidence="1">Cell inner membrane</location>
        <topology evidence="1">Single-pass membrane protein</topology>
    </subcellularLocation>
</comment>
<keyword evidence="3" id="KW-0997">Cell inner membrane</keyword>
<keyword evidence="8" id="KW-0472">Membrane</keyword>
<evidence type="ECO:0000256" key="12">
    <source>
        <dbReference type="ARBA" id="ARBA00035727"/>
    </source>
</evidence>
<protein>
    <recommendedName>
        <fullName evidence="11">Z-ring associated protein G</fullName>
    </recommendedName>
    <alternativeName>
        <fullName evidence="12">Cell division protein ZapG</fullName>
    </alternativeName>
</protein>
<keyword evidence="13" id="KW-0175">Coiled coil</keyword>
<evidence type="ECO:0000256" key="6">
    <source>
        <dbReference type="ARBA" id="ARBA00022960"/>
    </source>
</evidence>
<evidence type="ECO:0000256" key="3">
    <source>
        <dbReference type="ARBA" id="ARBA00022519"/>
    </source>
</evidence>
<dbReference type="NCBIfam" id="NF008672">
    <property type="entry name" value="PRK11677.1"/>
    <property type="match status" value="1"/>
</dbReference>
<dbReference type="PANTHER" id="PTHR39579">
    <property type="entry name" value="INNER MEMBRANE PROTEIN YHCB"/>
    <property type="match status" value="1"/>
</dbReference>
<comment type="similarity">
    <text evidence="10">Belongs to the ZapG family.</text>
</comment>
<sequence>MMWMNALIFLAIGVLLGLLIARFNNKDLAQQKNLKKELDLSKYELEQYRQELSDHFARSAELLENISKDYNKLYQHMAKTSVDLMPNLSDQDNPFTASLRAVEALEEDHSDIADPAQPRDYANGASGALKDEMLTKQAS</sequence>
<keyword evidence="16" id="KW-1185">Reference proteome</keyword>
<reference evidence="15" key="1">
    <citation type="submission" date="2021-11" db="EMBL/GenBank/DDBJ databases">
        <authorList>
            <person name="Rodrigo-Torres L."/>
            <person name="Arahal R. D."/>
            <person name="Lucena T."/>
        </authorList>
    </citation>
    <scope>NUCLEOTIDE SEQUENCE</scope>
    <source>
        <strain evidence="15">CECT 7929</strain>
    </source>
</reference>
<comment type="caution">
    <text evidence="15">The sequence shown here is derived from an EMBL/GenBank/DDBJ whole genome shotgun (WGS) entry which is preliminary data.</text>
</comment>
<keyword evidence="7" id="KW-1133">Transmembrane helix</keyword>
<evidence type="ECO:0000313" key="15">
    <source>
        <dbReference type="EMBL" id="CAH0532512.1"/>
    </source>
</evidence>
<evidence type="ECO:0000256" key="9">
    <source>
        <dbReference type="ARBA" id="ARBA00023306"/>
    </source>
</evidence>
<dbReference type="Pfam" id="PF06295">
    <property type="entry name" value="ZapG-like"/>
    <property type="match status" value="1"/>
</dbReference>
<evidence type="ECO:0000256" key="10">
    <source>
        <dbReference type="ARBA" id="ARBA00035657"/>
    </source>
</evidence>
<dbReference type="PANTHER" id="PTHR39579:SF1">
    <property type="entry name" value="INNER MEMBRANE PROTEIN YHCB"/>
    <property type="match status" value="1"/>
</dbReference>
<keyword evidence="2" id="KW-1003">Cell membrane</keyword>
<evidence type="ECO:0000313" key="16">
    <source>
        <dbReference type="Proteomes" id="UP000838672"/>
    </source>
</evidence>
<evidence type="ECO:0000256" key="4">
    <source>
        <dbReference type="ARBA" id="ARBA00022618"/>
    </source>
</evidence>
<feature type="coiled-coil region" evidence="13">
    <location>
        <begin position="31"/>
        <end position="65"/>
    </location>
</feature>
<evidence type="ECO:0000256" key="13">
    <source>
        <dbReference type="SAM" id="Coils"/>
    </source>
</evidence>
<evidence type="ECO:0000256" key="7">
    <source>
        <dbReference type="ARBA" id="ARBA00022989"/>
    </source>
</evidence>
<feature type="compositionally biased region" description="Basic and acidic residues" evidence="14">
    <location>
        <begin position="129"/>
        <end position="139"/>
    </location>
</feature>
<keyword evidence="9" id="KW-0131">Cell cycle</keyword>